<evidence type="ECO:0000259" key="2">
    <source>
        <dbReference type="Pfam" id="PF18915"/>
    </source>
</evidence>
<dbReference type="EMBL" id="LHXZ01000004">
    <property type="protein sequence ID" value="KXB03752.1"/>
    <property type="molecule type" value="Genomic_DNA"/>
</dbReference>
<gene>
    <name evidence="3" type="ORF">AKJ45_00685</name>
</gene>
<evidence type="ECO:0000313" key="4">
    <source>
        <dbReference type="Proteomes" id="UP000070565"/>
    </source>
</evidence>
<comment type="caution">
    <text evidence="3">The sequence shown here is derived from an EMBL/GenBank/DDBJ whole genome shotgun (WGS) entry which is preliminary data.</text>
</comment>
<keyword evidence="4" id="KW-1185">Reference proteome</keyword>
<dbReference type="AlphaFoldDB" id="A0A133VBC6"/>
<evidence type="ECO:0000313" key="3">
    <source>
        <dbReference type="EMBL" id="KXB03752.1"/>
    </source>
</evidence>
<feature type="coiled-coil region" evidence="1">
    <location>
        <begin position="166"/>
        <end position="200"/>
    </location>
</feature>
<feature type="domain" description="DUF5667" evidence="2">
    <location>
        <begin position="37"/>
        <end position="135"/>
    </location>
</feature>
<name>A0A133VBC6_9EURY</name>
<feature type="coiled-coil region" evidence="1">
    <location>
        <begin position="324"/>
        <end position="369"/>
    </location>
</feature>
<dbReference type="InterPro" id="IPR043725">
    <property type="entry name" value="DUF5667"/>
</dbReference>
<accession>A0A133VBC6</accession>
<reference evidence="3 4" key="1">
    <citation type="journal article" date="2016" name="Sci. Rep.">
        <title>Metabolic traits of an uncultured archaeal lineage -MSBL1- from brine pools of the Red Sea.</title>
        <authorList>
            <person name="Mwirichia R."/>
            <person name="Alam I."/>
            <person name="Rashid M."/>
            <person name="Vinu M."/>
            <person name="Ba-Alawi W."/>
            <person name="Anthony Kamau A."/>
            <person name="Kamanda Ngugi D."/>
            <person name="Goker M."/>
            <person name="Klenk H.P."/>
            <person name="Bajic V."/>
            <person name="Stingl U."/>
        </authorList>
    </citation>
    <scope>NUCLEOTIDE SEQUENCE [LARGE SCALE GENOMIC DNA]</scope>
    <source>
        <strain evidence="3">SCGC-AAA261F19</strain>
    </source>
</reference>
<dbReference type="Proteomes" id="UP000070565">
    <property type="component" value="Unassembled WGS sequence"/>
</dbReference>
<evidence type="ECO:0000256" key="1">
    <source>
        <dbReference type="SAM" id="Coils"/>
    </source>
</evidence>
<organism evidence="3 4">
    <name type="scientific">candidate division MSBL1 archaeon SCGC-AAA261F19</name>
    <dbReference type="NCBI Taxonomy" id="1698275"/>
    <lineage>
        <taxon>Archaea</taxon>
        <taxon>Methanobacteriati</taxon>
        <taxon>Methanobacteriota</taxon>
        <taxon>candidate division MSBL1</taxon>
    </lineage>
</organism>
<sequence length="395" mass="42723">MLNMSEAGVATATVLIAVVAVAGGAIGTPLAVDEVDVQPDSPLYGLEKAGEAIKEATFAGGQGWEITRGRERVSEFINMVSKGKSEDYTGLLNNAGDRFSKAIESAGNVEGLQKAQEAVDWHISVLENVRENVPEAAKPAISLAISRSTRGKAVITEVAAGELPGGELMETTREEIRNRLRNIRQEIENLRSQIKENLEAGDNISEIASGIVQNVELGTAMNLANKIGEIGENRGEAISTIAGMVQNRIEAASIAAVDNTGLERAVEASRYHLSVLENVYDIVDNSAKPAIGLAMERSSLHIQILENLLENETPPGREITAQIRKMLRNRQQEVETNIEQLQNQFRDRVQEAAGNQEAINSIVEELENRLRERVGITLDNEQGKSPGPNIPGLVP</sequence>
<protein>
    <recommendedName>
        <fullName evidence="2">DUF5667 domain-containing protein</fullName>
    </recommendedName>
</protein>
<proteinExistence type="predicted"/>
<keyword evidence="1" id="KW-0175">Coiled coil</keyword>
<dbReference type="Pfam" id="PF18915">
    <property type="entry name" value="DUF5667"/>
    <property type="match status" value="1"/>
</dbReference>